<dbReference type="Gene3D" id="3.80.10.10">
    <property type="entry name" value="Ribonuclease Inhibitor"/>
    <property type="match status" value="1"/>
</dbReference>
<dbReference type="InterPro" id="IPR053781">
    <property type="entry name" value="F-box_AtFBL13-like"/>
</dbReference>
<organism evidence="2 3">
    <name type="scientific">Senna tora</name>
    <dbReference type="NCBI Taxonomy" id="362788"/>
    <lineage>
        <taxon>Eukaryota</taxon>
        <taxon>Viridiplantae</taxon>
        <taxon>Streptophyta</taxon>
        <taxon>Embryophyta</taxon>
        <taxon>Tracheophyta</taxon>
        <taxon>Spermatophyta</taxon>
        <taxon>Magnoliopsida</taxon>
        <taxon>eudicotyledons</taxon>
        <taxon>Gunneridae</taxon>
        <taxon>Pentapetalae</taxon>
        <taxon>rosids</taxon>
        <taxon>fabids</taxon>
        <taxon>Fabales</taxon>
        <taxon>Fabaceae</taxon>
        <taxon>Caesalpinioideae</taxon>
        <taxon>Cassia clade</taxon>
        <taxon>Senna</taxon>
    </lineage>
</organism>
<evidence type="ECO:0000313" key="3">
    <source>
        <dbReference type="Proteomes" id="UP000634136"/>
    </source>
</evidence>
<dbReference type="InterPro" id="IPR032675">
    <property type="entry name" value="LRR_dom_sf"/>
</dbReference>
<protein>
    <submittedName>
        <fullName evidence="2">F-box/LRR-repeat protein 25-like</fullName>
    </submittedName>
</protein>
<reference evidence="2" key="1">
    <citation type="submission" date="2020-09" db="EMBL/GenBank/DDBJ databases">
        <title>Genome-Enabled Discovery of Anthraquinone Biosynthesis in Senna tora.</title>
        <authorList>
            <person name="Kang S.-H."/>
            <person name="Pandey R.P."/>
            <person name="Lee C.-M."/>
            <person name="Sim J.-S."/>
            <person name="Jeong J.-T."/>
            <person name="Choi B.-S."/>
            <person name="Jung M."/>
            <person name="Ginzburg D."/>
            <person name="Zhao K."/>
            <person name="Won S.Y."/>
            <person name="Oh T.-J."/>
            <person name="Yu Y."/>
            <person name="Kim N.-H."/>
            <person name="Lee O.R."/>
            <person name="Lee T.-H."/>
            <person name="Bashyal P."/>
            <person name="Kim T.-S."/>
            <person name="Lee W.-H."/>
            <person name="Kawkins C."/>
            <person name="Kim C.-K."/>
            <person name="Kim J.S."/>
            <person name="Ahn B.O."/>
            <person name="Rhee S.Y."/>
            <person name="Sohng J.K."/>
        </authorList>
    </citation>
    <scope>NUCLEOTIDE SEQUENCE</scope>
    <source>
        <tissue evidence="2">Leaf</tissue>
    </source>
</reference>
<dbReference type="InterPro" id="IPR036047">
    <property type="entry name" value="F-box-like_dom_sf"/>
</dbReference>
<evidence type="ECO:0000313" key="2">
    <source>
        <dbReference type="EMBL" id="KAF7803602.1"/>
    </source>
</evidence>
<proteinExistence type="predicted"/>
<dbReference type="CDD" id="cd22160">
    <property type="entry name" value="F-box_AtFBL13-like"/>
    <property type="match status" value="1"/>
</dbReference>
<gene>
    <name evidence="2" type="ORF">G2W53_042713</name>
</gene>
<feature type="domain" description="F-box" evidence="1">
    <location>
        <begin position="22"/>
        <end position="75"/>
    </location>
</feature>
<dbReference type="OrthoDB" id="1848700at2759"/>
<dbReference type="SMART" id="SM00256">
    <property type="entry name" value="FBOX"/>
    <property type="match status" value="1"/>
</dbReference>
<dbReference type="Pfam" id="PF00646">
    <property type="entry name" value="F-box"/>
    <property type="match status" value="1"/>
</dbReference>
<dbReference type="Gene3D" id="1.20.1280.50">
    <property type="match status" value="1"/>
</dbReference>
<dbReference type="AlphaFoldDB" id="A0A834VZQ2"/>
<dbReference type="SUPFAM" id="SSF52047">
    <property type="entry name" value="RNI-like"/>
    <property type="match status" value="1"/>
</dbReference>
<dbReference type="SUPFAM" id="SSF81383">
    <property type="entry name" value="F-box domain"/>
    <property type="match status" value="1"/>
</dbReference>
<comment type="caution">
    <text evidence="2">The sequence shown here is derived from an EMBL/GenBank/DDBJ whole genome shotgun (WGS) entry which is preliminary data.</text>
</comment>
<dbReference type="EMBL" id="JAAIUW010000013">
    <property type="protein sequence ID" value="KAF7803602.1"/>
    <property type="molecule type" value="Genomic_DNA"/>
</dbReference>
<sequence>MASKMLVETSERDRGKSEMVMEDKLSRLPDEILLHILSFLDTKMAVQTSVLCTRWRYLWISLPVINIDSDSFRYYSSFANFVFSVFSRRDSSSSVTNCRFWFDISNPIYSSLQMGLDSHDLFEPLVKMVIHHVVDHGIQHLSLHFPRVVDELPHLFYCHSLKTLELLEIVILPNKNLDFLTLSSLHLVKCSFVLDEEGTLDPFEYCYNLKNLVISDCRIPSRVKIFEISAPQLTNLTISKMEHARNLSPNCKIVLSSTKITSFRYVDSHIIEFSIAALPFIESLDVDVVLADYLFGTIPLRKFISHLIDILRAAGGAETVILSLETLSMLSMFPDFLGRPSPFSRMKDLKVKAPNELSSLTIPDEVITFLSGSPARDYKVEYPKVLVQPTAFSLMVGTH</sequence>
<dbReference type="PANTHER" id="PTHR34223:SF51">
    <property type="entry name" value="OS06G0556300 PROTEIN"/>
    <property type="match status" value="1"/>
</dbReference>
<dbReference type="Proteomes" id="UP000634136">
    <property type="component" value="Unassembled WGS sequence"/>
</dbReference>
<dbReference type="InterPro" id="IPR001810">
    <property type="entry name" value="F-box_dom"/>
</dbReference>
<dbReference type="PROSITE" id="PS50181">
    <property type="entry name" value="FBOX"/>
    <property type="match status" value="1"/>
</dbReference>
<name>A0A834VZQ2_9FABA</name>
<dbReference type="PANTHER" id="PTHR34223">
    <property type="entry name" value="OS11G0201299 PROTEIN"/>
    <property type="match status" value="1"/>
</dbReference>
<accession>A0A834VZQ2</accession>
<evidence type="ECO:0000259" key="1">
    <source>
        <dbReference type="PROSITE" id="PS50181"/>
    </source>
</evidence>
<keyword evidence="3" id="KW-1185">Reference proteome</keyword>
<dbReference type="InterPro" id="IPR053197">
    <property type="entry name" value="F-box_SCFL_complex_component"/>
</dbReference>